<evidence type="ECO:0000313" key="2">
    <source>
        <dbReference type="EMBL" id="MFC4358611.1"/>
    </source>
</evidence>
<dbReference type="EMBL" id="JBHSDS010000006">
    <property type="protein sequence ID" value="MFC4358611.1"/>
    <property type="molecule type" value="Genomic_DNA"/>
</dbReference>
<reference evidence="2 3" key="1">
    <citation type="journal article" date="2019" name="Int. J. Syst. Evol. Microbiol.">
        <title>The Global Catalogue of Microorganisms (GCM) 10K type strain sequencing project: providing services to taxonomists for standard genome sequencing and annotation.</title>
        <authorList>
            <consortium name="The Broad Institute Genomics Platform"/>
            <consortium name="The Broad Institute Genome Sequencing Center for Infectious Disease"/>
            <person name="Wu L."/>
            <person name="Ma J."/>
        </authorList>
    </citation>
    <scope>NUCLEOTIDE SEQUENCE [LARGE SCALE GENOMIC DNA]</scope>
    <source>
        <strain evidence="2 3">CGMCC 1.12553</strain>
    </source>
</reference>
<dbReference type="Proteomes" id="UP001595921">
    <property type="component" value="Unassembled WGS sequence"/>
</dbReference>
<proteinExistence type="predicted"/>
<dbReference type="InterPro" id="IPR058491">
    <property type="entry name" value="DUF8178"/>
</dbReference>
<gene>
    <name evidence="2" type="ORF">ACFO0N_11735</name>
</gene>
<comment type="caution">
    <text evidence="2">The sequence shown here is derived from an EMBL/GenBank/DDBJ whole genome shotgun (WGS) entry which is preliminary data.</text>
</comment>
<dbReference type="AlphaFoldDB" id="A0ABD5PDS0"/>
<keyword evidence="3" id="KW-1185">Reference proteome</keyword>
<evidence type="ECO:0000313" key="3">
    <source>
        <dbReference type="Proteomes" id="UP001595921"/>
    </source>
</evidence>
<sequence>MSLLRNPMLGAALLLLGTVLIGAVVWLNAGPLAIGVGVVATAAMIAGTLMLGTSEGGRPV</sequence>
<evidence type="ECO:0000256" key="1">
    <source>
        <dbReference type="SAM" id="Phobius"/>
    </source>
</evidence>
<keyword evidence="1" id="KW-1133">Transmembrane helix</keyword>
<keyword evidence="1" id="KW-0472">Membrane</keyword>
<organism evidence="2 3">
    <name type="scientific">Halobium salinum</name>
    <dbReference type="NCBI Taxonomy" id="1364940"/>
    <lineage>
        <taxon>Archaea</taxon>
        <taxon>Methanobacteriati</taxon>
        <taxon>Methanobacteriota</taxon>
        <taxon>Stenosarchaea group</taxon>
        <taxon>Halobacteria</taxon>
        <taxon>Halobacteriales</taxon>
        <taxon>Haloferacaceae</taxon>
        <taxon>Halobium</taxon>
    </lineage>
</organism>
<dbReference type="RefSeq" id="WP_267623607.1">
    <property type="nucleotide sequence ID" value="NZ_JAODIW010000008.1"/>
</dbReference>
<keyword evidence="1" id="KW-0812">Transmembrane</keyword>
<dbReference type="Pfam" id="PF26546">
    <property type="entry name" value="DUF8178"/>
    <property type="match status" value="1"/>
</dbReference>
<name>A0ABD5PDS0_9EURY</name>
<protein>
    <submittedName>
        <fullName evidence="2">Uncharacterized protein</fullName>
    </submittedName>
</protein>
<feature type="transmembrane region" description="Helical" evidence="1">
    <location>
        <begin position="32"/>
        <end position="52"/>
    </location>
</feature>
<accession>A0ABD5PDS0</accession>